<dbReference type="RefSeq" id="WP_069992390.1">
    <property type="nucleotide sequence ID" value="NZ_LJGV01000022.1"/>
</dbReference>
<evidence type="ECO:0000313" key="3">
    <source>
        <dbReference type="EMBL" id="OEU99576.1"/>
    </source>
</evidence>
<proteinExistence type="predicted"/>
<feature type="region of interest" description="Disordered" evidence="1">
    <location>
        <begin position="1"/>
        <end position="21"/>
    </location>
</feature>
<dbReference type="EMBL" id="LJGV01000022">
    <property type="protein sequence ID" value="OEU99576.1"/>
    <property type="molecule type" value="Genomic_DNA"/>
</dbReference>
<gene>
    <name evidence="3" type="ORF">AN217_19130</name>
</gene>
<protein>
    <submittedName>
        <fullName evidence="3">Uncharacterized protein</fullName>
    </submittedName>
</protein>
<evidence type="ECO:0000256" key="1">
    <source>
        <dbReference type="SAM" id="MobiDB-lite"/>
    </source>
</evidence>
<accession>A0A1E7K6W0</accession>
<dbReference type="PATRIC" id="fig|943816.4.peg.3328"/>
<feature type="compositionally biased region" description="Polar residues" evidence="1">
    <location>
        <begin position="1"/>
        <end position="12"/>
    </location>
</feature>
<keyword evidence="2" id="KW-1133">Transmembrane helix</keyword>
<comment type="caution">
    <text evidence="3">The sequence shown here is derived from an EMBL/GenBank/DDBJ whole genome shotgun (WGS) entry which is preliminary data.</text>
</comment>
<evidence type="ECO:0000256" key="2">
    <source>
        <dbReference type="SAM" id="Phobius"/>
    </source>
</evidence>
<dbReference type="Proteomes" id="UP000175829">
    <property type="component" value="Unassembled WGS sequence"/>
</dbReference>
<feature type="transmembrane region" description="Helical" evidence="2">
    <location>
        <begin position="30"/>
        <end position="47"/>
    </location>
</feature>
<sequence length="73" mass="7948">MQRRPTSQTSRCASARGRLSRSGPCAAKRVLLGQGAVLGVVVLAMLVREFPGLVREVRIWRMIGFTSGARPPQ</sequence>
<reference evidence="3 4" key="1">
    <citation type="journal article" date="2016" name="Front. Microbiol.">
        <title>Comparative Genomics Analysis of Streptomyces Species Reveals Their Adaptation to the Marine Environment and Their Diversity at the Genomic Level.</title>
        <authorList>
            <person name="Tian X."/>
            <person name="Zhang Z."/>
            <person name="Yang T."/>
            <person name="Chen M."/>
            <person name="Li J."/>
            <person name="Chen F."/>
            <person name="Yang J."/>
            <person name="Li W."/>
            <person name="Zhang B."/>
            <person name="Zhang Z."/>
            <person name="Wu J."/>
            <person name="Zhang C."/>
            <person name="Long L."/>
            <person name="Xiao J."/>
        </authorList>
    </citation>
    <scope>NUCLEOTIDE SEQUENCE [LARGE SCALE GENOMIC DNA]</scope>
    <source>
        <strain evidence="3 4">SCSIO M10379</strain>
    </source>
</reference>
<organism evidence="3 4">
    <name type="scientific">Streptomyces qinglanensis</name>
    <dbReference type="NCBI Taxonomy" id="943816"/>
    <lineage>
        <taxon>Bacteria</taxon>
        <taxon>Bacillati</taxon>
        <taxon>Actinomycetota</taxon>
        <taxon>Actinomycetes</taxon>
        <taxon>Kitasatosporales</taxon>
        <taxon>Streptomycetaceae</taxon>
        <taxon>Streptomyces</taxon>
    </lineage>
</organism>
<dbReference type="AlphaFoldDB" id="A0A1E7K6W0"/>
<evidence type="ECO:0000313" key="4">
    <source>
        <dbReference type="Proteomes" id="UP000175829"/>
    </source>
</evidence>
<keyword evidence="2" id="KW-0472">Membrane</keyword>
<keyword evidence="2" id="KW-0812">Transmembrane</keyword>
<name>A0A1E7K6W0_9ACTN</name>